<dbReference type="Proteomes" id="UP000679179">
    <property type="component" value="Unassembled WGS sequence"/>
</dbReference>
<dbReference type="GO" id="GO:0016757">
    <property type="term" value="F:glycosyltransferase activity"/>
    <property type="evidence" value="ECO:0007669"/>
    <property type="project" value="InterPro"/>
</dbReference>
<dbReference type="CDD" id="cd03808">
    <property type="entry name" value="GT4_CapM-like"/>
    <property type="match status" value="1"/>
</dbReference>
<dbReference type="AlphaFoldDB" id="A0A919S052"/>
<dbReference type="Pfam" id="PF00534">
    <property type="entry name" value="Glycos_transf_1"/>
    <property type="match status" value="1"/>
</dbReference>
<evidence type="ECO:0000259" key="2">
    <source>
        <dbReference type="Pfam" id="PF13439"/>
    </source>
</evidence>
<keyword evidence="4" id="KW-1185">Reference proteome</keyword>
<protein>
    <submittedName>
        <fullName evidence="3">Glycosyl transferase family 1</fullName>
    </submittedName>
</protein>
<dbReference type="Pfam" id="PF13439">
    <property type="entry name" value="Glyco_transf_4"/>
    <property type="match status" value="1"/>
</dbReference>
<dbReference type="RefSeq" id="WP_212903426.1">
    <property type="nucleotide sequence ID" value="NZ_BOPZ01000008.1"/>
</dbReference>
<name>A0A919S052_9CLOT</name>
<keyword evidence="3" id="KW-0808">Transferase</keyword>
<organism evidence="3 4">
    <name type="scientific">Clostridium polyendosporum</name>
    <dbReference type="NCBI Taxonomy" id="69208"/>
    <lineage>
        <taxon>Bacteria</taxon>
        <taxon>Bacillati</taxon>
        <taxon>Bacillota</taxon>
        <taxon>Clostridia</taxon>
        <taxon>Eubacteriales</taxon>
        <taxon>Clostridiaceae</taxon>
        <taxon>Clostridium</taxon>
    </lineage>
</organism>
<accession>A0A919S052</accession>
<dbReference type="Gene3D" id="3.40.50.2000">
    <property type="entry name" value="Glycogen Phosphorylase B"/>
    <property type="match status" value="2"/>
</dbReference>
<reference evidence="3" key="1">
    <citation type="submission" date="2021-03" db="EMBL/GenBank/DDBJ databases">
        <title>Taxonomic study of Clostridium polyendosporum from meadow-gley soil under rice.</title>
        <authorList>
            <person name="Kobayashi H."/>
            <person name="Tanizawa Y."/>
            <person name="Yagura M."/>
        </authorList>
    </citation>
    <scope>NUCLEOTIDE SEQUENCE</scope>
    <source>
        <strain evidence="3">JCM 30710</strain>
    </source>
</reference>
<dbReference type="InterPro" id="IPR028098">
    <property type="entry name" value="Glyco_trans_4-like_N"/>
</dbReference>
<dbReference type="PANTHER" id="PTHR45947:SF3">
    <property type="entry name" value="SULFOQUINOVOSYL TRANSFERASE SQD2"/>
    <property type="match status" value="1"/>
</dbReference>
<sequence>MRKKVAQVITLSEMGGAQKHVLLLSKALKERGYEVEVIASGGGELEDKIKALGINFINDPYMVREINASEDFKNIIFLKNLFKEKGYDVIHCHSSKAGLIARIAARLASVDKIIYTAHGFVFNEPMKKIKKLIYTIIEYIGGKFGKTIIAVSKKDYQCALEYNLCRKSSLYYIPNAIEDVEINSLKSSEAMKKELGINKSSFVIGTVSNFYETKGHIYLVNALKRLYEEGYNFKTVFAGEGPTLQNIKEECRGYNDFVFLGYRKDNLDIMNSFDLFVLPSVKEGMPYVILEAMSLGKPILCTKVGALTDMIAQKENGLIVNPGDTNELYSVIKEVLDDEIDLKAISDNGQNYVNSNFSFNSFIKQIIDIYQR</sequence>
<evidence type="ECO:0000313" key="4">
    <source>
        <dbReference type="Proteomes" id="UP000679179"/>
    </source>
</evidence>
<dbReference type="InterPro" id="IPR001296">
    <property type="entry name" value="Glyco_trans_1"/>
</dbReference>
<proteinExistence type="predicted"/>
<comment type="caution">
    <text evidence="3">The sequence shown here is derived from an EMBL/GenBank/DDBJ whole genome shotgun (WGS) entry which is preliminary data.</text>
</comment>
<feature type="domain" description="Glycosyltransferase subfamily 4-like N-terminal" evidence="2">
    <location>
        <begin position="14"/>
        <end position="178"/>
    </location>
</feature>
<feature type="domain" description="Glycosyl transferase family 1" evidence="1">
    <location>
        <begin position="189"/>
        <end position="351"/>
    </location>
</feature>
<dbReference type="PANTHER" id="PTHR45947">
    <property type="entry name" value="SULFOQUINOVOSYL TRANSFERASE SQD2"/>
    <property type="match status" value="1"/>
</dbReference>
<dbReference type="EMBL" id="BOPZ01000008">
    <property type="protein sequence ID" value="GIM28705.1"/>
    <property type="molecule type" value="Genomic_DNA"/>
</dbReference>
<dbReference type="SUPFAM" id="SSF53756">
    <property type="entry name" value="UDP-Glycosyltransferase/glycogen phosphorylase"/>
    <property type="match status" value="1"/>
</dbReference>
<dbReference type="InterPro" id="IPR050194">
    <property type="entry name" value="Glycosyltransferase_grp1"/>
</dbReference>
<evidence type="ECO:0000259" key="1">
    <source>
        <dbReference type="Pfam" id="PF00534"/>
    </source>
</evidence>
<evidence type="ECO:0000313" key="3">
    <source>
        <dbReference type="EMBL" id="GIM28705.1"/>
    </source>
</evidence>
<gene>
    <name evidence="3" type="ORF">CPJCM30710_13710</name>
</gene>